<dbReference type="EMBL" id="CYZU01000048">
    <property type="protein sequence ID" value="CUO98444.1"/>
    <property type="molecule type" value="Genomic_DNA"/>
</dbReference>
<sequence length="226" mass="25173">MKLKVLGSGSSGNCYILESEAEALIIESGLPFIKVKKALAFNVRKIVGVICSHSHKDHSGFISEYEKAGIPVFKPYKSEMELQVRTYGGFIVKSFPLVHDIACYGFYVAEPSMGSLIYASDTEYVKWRFKNANHILVEANYAKEFLCDVDAGSAKRDHVLTGHMEIETTCEFLKANNNPTLRNVVLCHLSRSNADAEQFKAKAQKVVNCSVYVADEGLEVDLDFPF</sequence>
<evidence type="ECO:0000313" key="2">
    <source>
        <dbReference type="EMBL" id="CUO98444.1"/>
    </source>
</evidence>
<evidence type="ECO:0000259" key="1">
    <source>
        <dbReference type="Pfam" id="PF00753"/>
    </source>
</evidence>
<dbReference type="Proteomes" id="UP000095544">
    <property type="component" value="Unassembled WGS sequence"/>
</dbReference>
<dbReference type="InterPro" id="IPR052533">
    <property type="entry name" value="WalJ/YycJ-like"/>
</dbReference>
<accession>A0A174JFC8</accession>
<dbReference type="SUPFAM" id="SSF56281">
    <property type="entry name" value="Metallo-hydrolase/oxidoreductase"/>
    <property type="match status" value="1"/>
</dbReference>
<dbReference type="PANTHER" id="PTHR47619:SF1">
    <property type="entry name" value="EXODEOXYRIBONUCLEASE WALJ"/>
    <property type="match status" value="1"/>
</dbReference>
<feature type="domain" description="Metallo-beta-lactamase" evidence="1">
    <location>
        <begin position="10"/>
        <end position="72"/>
    </location>
</feature>
<gene>
    <name evidence="2" type="ORF">ERS852491_03919</name>
</gene>
<reference evidence="2 3" key="1">
    <citation type="submission" date="2015-09" db="EMBL/GenBank/DDBJ databases">
        <authorList>
            <consortium name="Pathogen Informatics"/>
        </authorList>
    </citation>
    <scope>NUCLEOTIDE SEQUENCE [LARGE SCALE GENOMIC DNA]</scope>
    <source>
        <strain evidence="2 3">2789STDY5834876</strain>
    </source>
</reference>
<dbReference type="InterPro" id="IPR001279">
    <property type="entry name" value="Metallo-B-lactamas"/>
</dbReference>
<dbReference type="RefSeq" id="WP_055154724.1">
    <property type="nucleotide sequence ID" value="NZ_CYZU01000048.1"/>
</dbReference>
<organism evidence="2 3">
    <name type="scientific">Faecalicatena contorta</name>
    <dbReference type="NCBI Taxonomy" id="39482"/>
    <lineage>
        <taxon>Bacteria</taxon>
        <taxon>Bacillati</taxon>
        <taxon>Bacillota</taxon>
        <taxon>Clostridia</taxon>
        <taxon>Lachnospirales</taxon>
        <taxon>Lachnospiraceae</taxon>
        <taxon>Faecalicatena</taxon>
    </lineage>
</organism>
<dbReference type="Pfam" id="PF00753">
    <property type="entry name" value="Lactamase_B"/>
    <property type="match status" value="1"/>
</dbReference>
<dbReference type="OrthoDB" id="1846420at2"/>
<dbReference type="AlphaFoldDB" id="A0A174JFC8"/>
<dbReference type="STRING" id="39482.ERS852491_03919"/>
<dbReference type="Gene3D" id="3.60.15.10">
    <property type="entry name" value="Ribonuclease Z/Hydroxyacylglutathione hydrolase-like"/>
    <property type="match status" value="1"/>
</dbReference>
<dbReference type="InterPro" id="IPR036866">
    <property type="entry name" value="RibonucZ/Hydroxyglut_hydro"/>
</dbReference>
<proteinExistence type="predicted"/>
<protein>
    <submittedName>
        <fullName evidence="2">Ribonuclease Z</fullName>
    </submittedName>
</protein>
<dbReference type="PANTHER" id="PTHR47619">
    <property type="entry name" value="METALLO-HYDROLASE YYCJ-RELATED"/>
    <property type="match status" value="1"/>
</dbReference>
<evidence type="ECO:0000313" key="3">
    <source>
        <dbReference type="Proteomes" id="UP000095544"/>
    </source>
</evidence>
<name>A0A174JFC8_9FIRM</name>